<dbReference type="EMBL" id="JAWQEG010003255">
    <property type="protein sequence ID" value="KAK3867216.1"/>
    <property type="molecule type" value="Genomic_DNA"/>
</dbReference>
<protein>
    <submittedName>
        <fullName evidence="2">Uncharacterized protein</fullName>
    </submittedName>
</protein>
<name>A0AAE1K6Z0_PETCI</name>
<reference evidence="2" key="1">
    <citation type="submission" date="2023-10" db="EMBL/GenBank/DDBJ databases">
        <title>Genome assemblies of two species of porcelain crab, Petrolisthes cinctipes and Petrolisthes manimaculis (Anomura: Porcellanidae).</title>
        <authorList>
            <person name="Angst P."/>
        </authorList>
    </citation>
    <scope>NUCLEOTIDE SEQUENCE</scope>
    <source>
        <strain evidence="2">PB745_01</strain>
        <tissue evidence="2">Gill</tissue>
    </source>
</reference>
<gene>
    <name evidence="2" type="ORF">Pcinc_027305</name>
</gene>
<sequence length="201" mass="21947">MKKKRTVVPSTRPITTNNSTIPFTNPKNNISVITSHHHYHITNASFILPFAIHPLPINTRHYQSILHQLLQPSYTSKPLTSSTTIPITTCNIPSPSNTFPNNVTSFTLETKILKNTTSSITILNNITFSITLSNTTPSTPLPSNFASSKIQGSPQQQKLLHHSPQQHHSLNHSLFSSVLSSLPGISSATPPSLPPPSPRPA</sequence>
<feature type="compositionally biased region" description="Polar residues" evidence="1">
    <location>
        <begin position="145"/>
        <end position="154"/>
    </location>
</feature>
<evidence type="ECO:0000256" key="1">
    <source>
        <dbReference type="SAM" id="MobiDB-lite"/>
    </source>
</evidence>
<proteinExistence type="predicted"/>
<dbReference type="Proteomes" id="UP001286313">
    <property type="component" value="Unassembled WGS sequence"/>
</dbReference>
<keyword evidence="3" id="KW-1185">Reference proteome</keyword>
<evidence type="ECO:0000313" key="3">
    <source>
        <dbReference type="Proteomes" id="UP001286313"/>
    </source>
</evidence>
<evidence type="ECO:0000313" key="2">
    <source>
        <dbReference type="EMBL" id="KAK3867216.1"/>
    </source>
</evidence>
<dbReference type="AlphaFoldDB" id="A0AAE1K6Z0"/>
<feature type="region of interest" description="Disordered" evidence="1">
    <location>
        <begin position="141"/>
        <end position="167"/>
    </location>
</feature>
<accession>A0AAE1K6Z0</accession>
<comment type="caution">
    <text evidence="2">The sequence shown here is derived from an EMBL/GenBank/DDBJ whole genome shotgun (WGS) entry which is preliminary data.</text>
</comment>
<organism evidence="2 3">
    <name type="scientific">Petrolisthes cinctipes</name>
    <name type="common">Flat porcelain crab</name>
    <dbReference type="NCBI Taxonomy" id="88211"/>
    <lineage>
        <taxon>Eukaryota</taxon>
        <taxon>Metazoa</taxon>
        <taxon>Ecdysozoa</taxon>
        <taxon>Arthropoda</taxon>
        <taxon>Crustacea</taxon>
        <taxon>Multicrustacea</taxon>
        <taxon>Malacostraca</taxon>
        <taxon>Eumalacostraca</taxon>
        <taxon>Eucarida</taxon>
        <taxon>Decapoda</taxon>
        <taxon>Pleocyemata</taxon>
        <taxon>Anomura</taxon>
        <taxon>Galatheoidea</taxon>
        <taxon>Porcellanidae</taxon>
        <taxon>Petrolisthes</taxon>
    </lineage>
</organism>